<comment type="subcellular location">
    <subcellularLocation>
        <location evidence="1">Cell inner membrane</location>
        <topology evidence="1">Multi-pass membrane protein</topology>
    </subcellularLocation>
</comment>
<evidence type="ECO:0000256" key="4">
    <source>
        <dbReference type="ARBA" id="ARBA00022679"/>
    </source>
</evidence>
<dbReference type="CDD" id="cd16017">
    <property type="entry name" value="LptA"/>
    <property type="match status" value="1"/>
</dbReference>
<dbReference type="RefSeq" id="WP_091565688.1">
    <property type="nucleotide sequence ID" value="NZ_FNHP01000001.1"/>
</dbReference>
<dbReference type="STRING" id="1527607.SAMN05428957_101254"/>
<keyword evidence="7 8" id="KW-0472">Membrane</keyword>
<feature type="transmembrane region" description="Helical" evidence="8">
    <location>
        <begin position="70"/>
        <end position="94"/>
    </location>
</feature>
<keyword evidence="6 8" id="KW-1133">Transmembrane helix</keyword>
<gene>
    <name evidence="11" type="ORF">SAMN05428957_101254</name>
</gene>
<accession>A0A1G9P881</accession>
<evidence type="ECO:0000259" key="9">
    <source>
        <dbReference type="Pfam" id="PF00884"/>
    </source>
</evidence>
<dbReference type="GO" id="GO:0009244">
    <property type="term" value="P:lipopolysaccharide core region biosynthetic process"/>
    <property type="evidence" value="ECO:0007669"/>
    <property type="project" value="TreeGrafter"/>
</dbReference>
<dbReference type="Pfam" id="PF08019">
    <property type="entry name" value="EptA_B_N"/>
    <property type="match status" value="1"/>
</dbReference>
<keyword evidence="5 8" id="KW-0812">Transmembrane</keyword>
<evidence type="ECO:0000256" key="1">
    <source>
        <dbReference type="ARBA" id="ARBA00004429"/>
    </source>
</evidence>
<evidence type="ECO:0000256" key="7">
    <source>
        <dbReference type="ARBA" id="ARBA00023136"/>
    </source>
</evidence>
<dbReference type="AlphaFoldDB" id="A0A1G9P881"/>
<protein>
    <submittedName>
        <fullName evidence="11">Lipid A ethanolaminephosphotransferase</fullName>
    </submittedName>
</protein>
<evidence type="ECO:0000256" key="8">
    <source>
        <dbReference type="SAM" id="Phobius"/>
    </source>
</evidence>
<dbReference type="InterPro" id="IPR000917">
    <property type="entry name" value="Sulfatase_N"/>
</dbReference>
<name>A0A1G9P881_9BURK</name>
<dbReference type="PANTHER" id="PTHR30443">
    <property type="entry name" value="INNER MEMBRANE PROTEIN"/>
    <property type="match status" value="1"/>
</dbReference>
<evidence type="ECO:0000256" key="5">
    <source>
        <dbReference type="ARBA" id="ARBA00022692"/>
    </source>
</evidence>
<feature type="transmembrane region" description="Helical" evidence="8">
    <location>
        <begin position="143"/>
        <end position="163"/>
    </location>
</feature>
<dbReference type="InterPro" id="IPR012549">
    <property type="entry name" value="EptA-like_N"/>
</dbReference>
<proteinExistence type="predicted"/>
<evidence type="ECO:0000256" key="3">
    <source>
        <dbReference type="ARBA" id="ARBA00022519"/>
    </source>
</evidence>
<sequence length="576" mass="62329">MAFSTLSPRPAFAGSLLQPVWQLLRRIDGWLARPLSAQQVVLRLALYLALVANVPLWLQLARVGGAPSLYLRSGLALALLLVCGQVAILAFTAWTRGMRLVWWLVAAVAALAQYYMLTYSVVMDPGMAANVLQTDLHEVRDLLGARMALAVLAVLALPTWWLARVRIPALPVLRQVARNLVLLALALAVAGATVLVDARDLAPLMRNHPQLRYLMNPLASLYSTATALVRPAFARSRTLVPMGAGAALGASHAGQARPPLLVLVVGETARADHFGLNSYGRDTTPELARRGVLSWGNVRSCGTSTLASLPCMFSPLGKAAFESRKADTENLLDVVQAAGMAVLWVDNQSGCKGVCERVPHAQAVDALSPAQRQQLCDGGECRDEALLVGLDARLAALPPAQRAAGVLLVLHQMGSHGPAYHKRSGQNQKVFLPECRTEVLADCAHGELVNAYDNSIAATDAFLAHTIDWLRTRTADYDTGLLYLSDHGESLGEYGLFLHGMPYAMAPDVQKHVPMIAWLDAPLRQRQHLDVACLETGRQAPLTHDNLYHTVLGALDVRSPSYRPELDAWASCRRAS</sequence>
<dbReference type="InterPro" id="IPR040423">
    <property type="entry name" value="PEA_transferase"/>
</dbReference>
<keyword evidence="3" id="KW-0997">Cell inner membrane</keyword>
<dbReference type="GO" id="GO:0005886">
    <property type="term" value="C:plasma membrane"/>
    <property type="evidence" value="ECO:0007669"/>
    <property type="project" value="UniProtKB-SubCell"/>
</dbReference>
<feature type="transmembrane region" description="Helical" evidence="8">
    <location>
        <begin position="40"/>
        <end position="58"/>
    </location>
</feature>
<organism evidence="11 12">
    <name type="scientific">Oryzisolibacter propanilivorax</name>
    <dbReference type="NCBI Taxonomy" id="1527607"/>
    <lineage>
        <taxon>Bacteria</taxon>
        <taxon>Pseudomonadati</taxon>
        <taxon>Pseudomonadota</taxon>
        <taxon>Betaproteobacteria</taxon>
        <taxon>Burkholderiales</taxon>
        <taxon>Comamonadaceae</taxon>
        <taxon>Oryzisolibacter</taxon>
    </lineage>
</organism>
<dbReference type="NCBIfam" id="NF028537">
    <property type="entry name" value="P_eth_NH2_trans"/>
    <property type="match status" value="1"/>
</dbReference>
<keyword evidence="12" id="KW-1185">Reference proteome</keyword>
<feature type="transmembrane region" description="Helical" evidence="8">
    <location>
        <begin position="100"/>
        <end position="122"/>
    </location>
</feature>
<feature type="domain" description="Sulfatase N-terminal" evidence="9">
    <location>
        <begin position="259"/>
        <end position="557"/>
    </location>
</feature>
<evidence type="ECO:0000313" key="11">
    <source>
        <dbReference type="EMBL" id="SDL94960.1"/>
    </source>
</evidence>
<feature type="domain" description="Phosphoethanolamine transferase N-terminal" evidence="10">
    <location>
        <begin position="82"/>
        <end position="228"/>
    </location>
</feature>
<dbReference type="Gene3D" id="3.40.720.10">
    <property type="entry name" value="Alkaline Phosphatase, subunit A"/>
    <property type="match status" value="1"/>
</dbReference>
<evidence type="ECO:0000256" key="6">
    <source>
        <dbReference type="ARBA" id="ARBA00022989"/>
    </source>
</evidence>
<dbReference type="Proteomes" id="UP000198552">
    <property type="component" value="Unassembled WGS sequence"/>
</dbReference>
<dbReference type="GO" id="GO:0016776">
    <property type="term" value="F:phosphotransferase activity, phosphate group as acceptor"/>
    <property type="evidence" value="ECO:0007669"/>
    <property type="project" value="TreeGrafter"/>
</dbReference>
<keyword evidence="4 11" id="KW-0808">Transferase</keyword>
<keyword evidence="2" id="KW-1003">Cell membrane</keyword>
<evidence type="ECO:0000256" key="2">
    <source>
        <dbReference type="ARBA" id="ARBA00022475"/>
    </source>
</evidence>
<feature type="transmembrane region" description="Helical" evidence="8">
    <location>
        <begin position="175"/>
        <end position="196"/>
    </location>
</feature>
<evidence type="ECO:0000313" key="12">
    <source>
        <dbReference type="Proteomes" id="UP000198552"/>
    </source>
</evidence>
<dbReference type="Pfam" id="PF00884">
    <property type="entry name" value="Sulfatase"/>
    <property type="match status" value="1"/>
</dbReference>
<dbReference type="OrthoDB" id="9786870at2"/>
<dbReference type="SUPFAM" id="SSF53649">
    <property type="entry name" value="Alkaline phosphatase-like"/>
    <property type="match status" value="1"/>
</dbReference>
<dbReference type="EMBL" id="FNHP01000001">
    <property type="protein sequence ID" value="SDL94960.1"/>
    <property type="molecule type" value="Genomic_DNA"/>
</dbReference>
<evidence type="ECO:0000259" key="10">
    <source>
        <dbReference type="Pfam" id="PF08019"/>
    </source>
</evidence>
<reference evidence="12" key="1">
    <citation type="submission" date="2016-10" db="EMBL/GenBank/DDBJ databases">
        <authorList>
            <person name="Varghese N."/>
            <person name="Submissions S."/>
        </authorList>
    </citation>
    <scope>NUCLEOTIDE SEQUENCE [LARGE SCALE GENOMIC DNA]</scope>
    <source>
        <strain evidence="12">EPL6</strain>
    </source>
</reference>
<dbReference type="InterPro" id="IPR017850">
    <property type="entry name" value="Alkaline_phosphatase_core_sf"/>
</dbReference>
<dbReference type="InterPro" id="IPR058130">
    <property type="entry name" value="PEA_transf_C"/>
</dbReference>
<dbReference type="PANTHER" id="PTHR30443:SF0">
    <property type="entry name" value="PHOSPHOETHANOLAMINE TRANSFERASE EPTA"/>
    <property type="match status" value="1"/>
</dbReference>